<gene>
    <name evidence="4" type="ORF">C3F09_07325</name>
</gene>
<feature type="domain" description="C4-type zinc ribbon" evidence="2">
    <location>
        <begin position="198"/>
        <end position="230"/>
    </location>
</feature>
<name>A0A855X5E7_9BACT</name>
<dbReference type="InterPro" id="IPR052376">
    <property type="entry name" value="Oxidative_Scav/Glycosyltrans"/>
</dbReference>
<dbReference type="GO" id="GO:0003723">
    <property type="term" value="F:RNA binding"/>
    <property type="evidence" value="ECO:0007669"/>
    <property type="project" value="UniProtKB-KW"/>
</dbReference>
<reference evidence="4 5" key="1">
    <citation type="journal article" date="2018" name="ISME J.">
        <title>A methanotrophic archaeon couples anaerobic oxidation of methane to Fe(III) reduction.</title>
        <authorList>
            <person name="Cai C."/>
            <person name="Leu A.O."/>
            <person name="Xie G.J."/>
            <person name="Guo J."/>
            <person name="Feng Y."/>
            <person name="Zhao J.X."/>
            <person name="Tyson G.W."/>
            <person name="Yuan Z."/>
            <person name="Hu S."/>
        </authorList>
    </citation>
    <scope>NUCLEOTIDE SEQUENCE [LARGE SCALE GENOMIC DNA]</scope>
    <source>
        <strain evidence="4">FeB_12</strain>
    </source>
</reference>
<dbReference type="PANTHER" id="PTHR39082:SF1">
    <property type="entry name" value="SCAVENGER RECEPTOR CLASS A MEMBER 3"/>
    <property type="match status" value="1"/>
</dbReference>
<accession>A0A855X5E7</accession>
<evidence type="ECO:0000313" key="4">
    <source>
        <dbReference type="EMBL" id="PWB71890.1"/>
    </source>
</evidence>
<sequence length="238" mass="27272">MQTDLELLLKLQMIDYDLGELERSKEYLPDMMENLHREMQDVADRLSQVKELLTASRAKQKTLELDIKTKEASLTKYQQQMMSIKTNKEYDALVAEIDSIKASISSNETELLQTIEAISALEKDLAAYQEKDTQIRENNTRQLSILQEKIDSIGEKVAAKEAIRQQVVGTISRPTLSVYERVRRGKGGQVVVLVRKRACGSCYKALTQQRIQEIRRGDKIMTCDNCGCMLYWDNNESN</sequence>
<evidence type="ECO:0000259" key="3">
    <source>
        <dbReference type="Pfam" id="PF24481"/>
    </source>
</evidence>
<dbReference type="Pfam" id="PF02591">
    <property type="entry name" value="Zn_ribbon_9"/>
    <property type="match status" value="1"/>
</dbReference>
<evidence type="ECO:0000256" key="1">
    <source>
        <dbReference type="SAM" id="Coils"/>
    </source>
</evidence>
<feature type="coiled-coil region" evidence="1">
    <location>
        <begin position="111"/>
        <end position="138"/>
    </location>
</feature>
<dbReference type="GO" id="GO:0048309">
    <property type="term" value="P:endoplasmic reticulum inheritance"/>
    <property type="evidence" value="ECO:0007669"/>
    <property type="project" value="InterPro"/>
</dbReference>
<dbReference type="InterPro" id="IPR003743">
    <property type="entry name" value="Zf-RING_7"/>
</dbReference>
<organism evidence="4 5">
    <name type="scientific">candidate division GN15 bacterium</name>
    <dbReference type="NCBI Taxonomy" id="2072418"/>
    <lineage>
        <taxon>Bacteria</taxon>
        <taxon>candidate division GN15</taxon>
    </lineage>
</organism>
<evidence type="ECO:0000313" key="5">
    <source>
        <dbReference type="Proteomes" id="UP000250918"/>
    </source>
</evidence>
<feature type="domain" description="CT398-like coiled coil hairpin" evidence="3">
    <location>
        <begin position="11"/>
        <end position="187"/>
    </location>
</feature>
<protein>
    <recommendedName>
        <fullName evidence="6">C4-type zinc ribbon domain-containing protein</fullName>
    </recommendedName>
</protein>
<comment type="caution">
    <text evidence="4">The sequence shown here is derived from an EMBL/GenBank/DDBJ whole genome shotgun (WGS) entry which is preliminary data.</text>
</comment>
<dbReference type="Proteomes" id="UP000250918">
    <property type="component" value="Unassembled WGS sequence"/>
</dbReference>
<dbReference type="GO" id="GO:0051028">
    <property type="term" value="P:mRNA transport"/>
    <property type="evidence" value="ECO:0007669"/>
    <property type="project" value="InterPro"/>
</dbReference>
<keyword evidence="1" id="KW-0175">Coiled coil</keyword>
<dbReference type="Gene3D" id="1.10.287.1490">
    <property type="match status" value="1"/>
</dbReference>
<evidence type="ECO:0008006" key="6">
    <source>
        <dbReference type="Google" id="ProtNLM"/>
    </source>
</evidence>
<dbReference type="InterPro" id="IPR056003">
    <property type="entry name" value="CT398_CC_hairpin"/>
</dbReference>
<dbReference type="AlphaFoldDB" id="A0A855X5E7"/>
<evidence type="ECO:0000259" key="2">
    <source>
        <dbReference type="Pfam" id="PF02591"/>
    </source>
</evidence>
<proteinExistence type="predicted"/>
<dbReference type="EMBL" id="PQAP01000099">
    <property type="protein sequence ID" value="PWB71890.1"/>
    <property type="molecule type" value="Genomic_DNA"/>
</dbReference>
<dbReference type="PANTHER" id="PTHR39082">
    <property type="entry name" value="PHOSPHOLIPASE C-BETA-2-RELATED"/>
    <property type="match status" value="1"/>
</dbReference>
<dbReference type="Pfam" id="PF24481">
    <property type="entry name" value="CT398_CC"/>
    <property type="match status" value="1"/>
</dbReference>